<sequence length="99" mass="11334">MEPSAPLLFLKRLFIRELFFLKKTTTQIRARKRPYTIVQLHGNGLISYVTQEAVTTQAPFVFLPMCALLLGSWAVDFTEMKLAKYQPNRLSYGCIFSTG</sequence>
<reference evidence="2" key="1">
    <citation type="submission" date="2017-07" db="EMBL/GenBank/DDBJ databases">
        <authorList>
            <person name="Mikheyev A."/>
            <person name="Grau M."/>
        </authorList>
    </citation>
    <scope>NUCLEOTIDE SEQUENCE</scope>
    <source>
        <tissue evidence="2">Venom_gland</tissue>
    </source>
</reference>
<evidence type="ECO:0000256" key="1">
    <source>
        <dbReference type="SAM" id="Phobius"/>
    </source>
</evidence>
<organism evidence="2">
    <name type="scientific">Micrurus corallinus</name>
    <name type="common">Brazilian coral snake</name>
    <dbReference type="NCBI Taxonomy" id="54390"/>
    <lineage>
        <taxon>Eukaryota</taxon>
        <taxon>Metazoa</taxon>
        <taxon>Chordata</taxon>
        <taxon>Craniata</taxon>
        <taxon>Vertebrata</taxon>
        <taxon>Euteleostomi</taxon>
        <taxon>Lepidosauria</taxon>
        <taxon>Squamata</taxon>
        <taxon>Bifurcata</taxon>
        <taxon>Unidentata</taxon>
        <taxon>Episquamata</taxon>
        <taxon>Toxicofera</taxon>
        <taxon>Serpentes</taxon>
        <taxon>Colubroidea</taxon>
        <taxon>Elapidae</taxon>
        <taxon>Elapinae</taxon>
        <taxon>Micrurus</taxon>
    </lineage>
</organism>
<proteinExistence type="predicted"/>
<dbReference type="EMBL" id="IACJ01088929">
    <property type="protein sequence ID" value="LAA50143.1"/>
    <property type="molecule type" value="Transcribed_RNA"/>
</dbReference>
<dbReference type="AlphaFoldDB" id="A0A2D4FRN7"/>
<feature type="transmembrane region" description="Helical" evidence="1">
    <location>
        <begin position="57"/>
        <end position="75"/>
    </location>
</feature>
<protein>
    <submittedName>
        <fullName evidence="2">Uncharacterized protein</fullName>
    </submittedName>
</protein>
<keyword evidence="1" id="KW-0812">Transmembrane</keyword>
<keyword evidence="1" id="KW-1133">Transmembrane helix</keyword>
<evidence type="ECO:0000313" key="2">
    <source>
        <dbReference type="EMBL" id="LAA50143.1"/>
    </source>
</evidence>
<name>A0A2D4FRN7_MICCO</name>
<keyword evidence="1" id="KW-0472">Membrane</keyword>
<accession>A0A2D4FRN7</accession>
<reference evidence="2" key="2">
    <citation type="submission" date="2017-11" db="EMBL/GenBank/DDBJ databases">
        <title>Coralsnake Venomics: Analyses of Venom Gland Transcriptomes and Proteomes of Six Brazilian Taxa.</title>
        <authorList>
            <person name="Aird S.D."/>
            <person name="Jorge da Silva N."/>
            <person name="Qiu L."/>
            <person name="Villar-Briones A."/>
            <person name="Aparecida-Saddi V."/>
            <person name="Campos-Telles M.P."/>
            <person name="Grau M."/>
            <person name="Mikheyev A.S."/>
        </authorList>
    </citation>
    <scope>NUCLEOTIDE SEQUENCE</scope>
    <source>
        <tissue evidence="2">Venom_gland</tissue>
    </source>
</reference>